<comment type="similarity">
    <text evidence="1">Belongs to the arsA ATPase family.</text>
</comment>
<sequence>MLLSRLWKRAAFRTAKDTAVWAGTQPSAAHETYEAHTHQPGQAPGQAEISKLPEIWFFGGKGGVGKTSCAAAQALALAEKGEATLLVSTDPAHNLGDLFGAVGGKPCNIAPRLDVMELDPERECDRYLEAVRQRIVPLVSGERSATVMRQLELSRHAPGTSEAALFDALVEIILTPPAPLEDEASHYRHILFDTAPSGHTIRLLSLPEVLGGWLEGMLGQRRRAVAERSLWLDSQQASDMPGEEAPEDPISEALEQRRTRYAALRQRLSDTRRARVILVSTPEKLPCLETTRTREALEAHGLAVGGLIINQCLPEPAAQEAGKPPSTPHELQADWVTTWREQQQHWAARLEEAFADRPRLRLLRQPQLPEDRASLAPLVAQFTAFRPWSPAPAASTCGCAVPAR</sequence>
<evidence type="ECO:0000256" key="3">
    <source>
        <dbReference type="ARBA" id="ARBA00066752"/>
    </source>
</evidence>
<dbReference type="InterPro" id="IPR027417">
    <property type="entry name" value="P-loop_NTPase"/>
</dbReference>
<evidence type="ECO:0000313" key="6">
    <source>
        <dbReference type="Proteomes" id="UP001170481"/>
    </source>
</evidence>
<dbReference type="CDD" id="cd02035">
    <property type="entry name" value="ArsA"/>
    <property type="match status" value="1"/>
</dbReference>
<dbReference type="EC" id="7.3.2.7" evidence="3"/>
<gene>
    <name evidence="5" type="ORF">Q4535_16235</name>
</gene>
<organism evidence="5 6">
    <name type="scientific">Cobetia amphilecti</name>
    <dbReference type="NCBI Taxonomy" id="1055104"/>
    <lineage>
        <taxon>Bacteria</taxon>
        <taxon>Pseudomonadati</taxon>
        <taxon>Pseudomonadota</taxon>
        <taxon>Gammaproteobacteria</taxon>
        <taxon>Oceanospirillales</taxon>
        <taxon>Halomonadaceae</taxon>
        <taxon>Cobetia</taxon>
    </lineage>
</organism>
<protein>
    <recommendedName>
        <fullName evidence="3">arsenite-transporting ATPase</fullName>
        <ecNumber evidence="3">7.3.2.7</ecNumber>
    </recommendedName>
</protein>
<reference evidence="5" key="1">
    <citation type="submission" date="2023-07" db="EMBL/GenBank/DDBJ databases">
        <title>Genome content predicts the carbon catabolic preferences of heterotrophic bacteria.</title>
        <authorList>
            <person name="Gralka M."/>
        </authorList>
    </citation>
    <scope>NUCLEOTIDE SEQUENCE</scope>
    <source>
        <strain evidence="5">C2R13</strain>
    </source>
</reference>
<evidence type="ECO:0000313" key="5">
    <source>
        <dbReference type="EMBL" id="MDO6673653.1"/>
    </source>
</evidence>
<dbReference type="GO" id="GO:0016887">
    <property type="term" value="F:ATP hydrolysis activity"/>
    <property type="evidence" value="ECO:0007669"/>
    <property type="project" value="InterPro"/>
</dbReference>
<dbReference type="InterPro" id="IPR025723">
    <property type="entry name" value="ArsA/GET3_ATPase-like"/>
</dbReference>
<dbReference type="Proteomes" id="UP001170481">
    <property type="component" value="Unassembled WGS sequence"/>
</dbReference>
<feature type="domain" description="ArsA/GET3 Anion-transporting ATPase-like" evidence="4">
    <location>
        <begin position="55"/>
        <end position="358"/>
    </location>
</feature>
<dbReference type="Gene3D" id="3.40.50.300">
    <property type="entry name" value="P-loop containing nucleotide triphosphate hydrolases"/>
    <property type="match status" value="1"/>
</dbReference>
<dbReference type="SUPFAM" id="SSF52540">
    <property type="entry name" value="P-loop containing nucleoside triphosphate hydrolases"/>
    <property type="match status" value="1"/>
</dbReference>
<comment type="catalytic activity">
    <reaction evidence="2">
        <text>arsenite(in) + ATP + H2O = arsenite(out) + ADP + phosphate + H(+)</text>
        <dbReference type="Rhea" id="RHEA:11348"/>
        <dbReference type="ChEBI" id="CHEBI:15377"/>
        <dbReference type="ChEBI" id="CHEBI:15378"/>
        <dbReference type="ChEBI" id="CHEBI:29242"/>
        <dbReference type="ChEBI" id="CHEBI:30616"/>
        <dbReference type="ChEBI" id="CHEBI:43474"/>
        <dbReference type="ChEBI" id="CHEBI:456216"/>
        <dbReference type="EC" id="7.3.2.7"/>
    </reaction>
</comment>
<accession>A0AAP4U4A6</accession>
<dbReference type="GO" id="GO:0015446">
    <property type="term" value="F:ATPase-coupled arsenite transmembrane transporter activity"/>
    <property type="evidence" value="ECO:0007669"/>
    <property type="project" value="UniProtKB-EC"/>
</dbReference>
<comment type="caution">
    <text evidence="5">The sequence shown here is derived from an EMBL/GenBank/DDBJ whole genome shotgun (WGS) entry which is preliminary data.</text>
</comment>
<evidence type="ECO:0000256" key="2">
    <source>
        <dbReference type="ARBA" id="ARBA00052296"/>
    </source>
</evidence>
<dbReference type="PANTHER" id="PTHR10803:SF3">
    <property type="entry name" value="ATPASE GET3"/>
    <property type="match status" value="1"/>
</dbReference>
<dbReference type="InterPro" id="IPR016300">
    <property type="entry name" value="ATPase_ArsA/GET3"/>
</dbReference>
<dbReference type="GO" id="GO:0005524">
    <property type="term" value="F:ATP binding"/>
    <property type="evidence" value="ECO:0007669"/>
    <property type="project" value="InterPro"/>
</dbReference>
<dbReference type="RefSeq" id="WP_303595372.1">
    <property type="nucleotide sequence ID" value="NZ_JAUORK010000029.1"/>
</dbReference>
<proteinExistence type="inferred from homology"/>
<dbReference type="AlphaFoldDB" id="A0AAP4U4A6"/>
<name>A0AAP4U4A6_9GAMM</name>
<evidence type="ECO:0000259" key="4">
    <source>
        <dbReference type="Pfam" id="PF02374"/>
    </source>
</evidence>
<dbReference type="EMBL" id="JAUORK010000029">
    <property type="protein sequence ID" value="MDO6673653.1"/>
    <property type="molecule type" value="Genomic_DNA"/>
</dbReference>
<dbReference type="Pfam" id="PF02374">
    <property type="entry name" value="ArsA_ATPase"/>
    <property type="match status" value="1"/>
</dbReference>
<evidence type="ECO:0000256" key="1">
    <source>
        <dbReference type="ARBA" id="ARBA00011040"/>
    </source>
</evidence>
<dbReference type="NCBIfam" id="TIGR00345">
    <property type="entry name" value="GET3_arsA_TRC40"/>
    <property type="match status" value="1"/>
</dbReference>
<dbReference type="PANTHER" id="PTHR10803">
    <property type="entry name" value="ARSENICAL PUMP-DRIVING ATPASE ARSENITE-TRANSLOCATING ATPASE"/>
    <property type="match status" value="1"/>
</dbReference>